<comment type="caution">
    <text evidence="4">The sequence shown here is derived from an EMBL/GenBank/DDBJ whole genome shotgun (WGS) entry which is preliminary data.</text>
</comment>
<evidence type="ECO:0000313" key="4">
    <source>
        <dbReference type="EMBL" id="MCC2137767.1"/>
    </source>
</evidence>
<sequence>MHYTLMHKEIPVVDIELDDASGAITRVDDVHNAAHIPIGIAYKNDILDRKALNKWWYGRSIPASRQGIQQALAILRIGSTQELIDKSYGLSLSDQYWIKEKGSSLEWAEINFFTNDFSRDIGDILFGGHSSSAKIDLMSPDNTSDGWLRKKWTIIDGKRCLIKGGSGVTQQEPYNEVIASELMEKLNIPHVPYRIIMQGDYPYSVCEDFIDADTELISADYIMKSQKKANHLTTYQHYLNCCAAFGISNAQQAVDQMIVIDYLLANTDRHYNNFGAIRNANSLEWIGSAPIYDSGTSLWCNTPTKLIRPLASDLPSKPFKETHEEQLKLVSSFDWVNFEALQHFGNRVCEIFAESPYLDSERCVCLSSALDQRIERLEGLALTMNHEQHHSPKIEEEFEIKL</sequence>
<evidence type="ECO:0000256" key="1">
    <source>
        <dbReference type="ARBA" id="ARBA00022679"/>
    </source>
</evidence>
<dbReference type="AlphaFoldDB" id="A0AAE3AJR7"/>
<organism evidence="4 5">
    <name type="scientific">Hominenteromicrobium mulieris</name>
    <dbReference type="NCBI Taxonomy" id="2885357"/>
    <lineage>
        <taxon>Bacteria</taxon>
        <taxon>Bacillati</taxon>
        <taxon>Bacillota</taxon>
        <taxon>Clostridia</taxon>
        <taxon>Eubacteriales</taxon>
        <taxon>Oscillospiraceae</taxon>
        <taxon>Hominenteromicrobium</taxon>
    </lineage>
</organism>
<keyword evidence="1" id="KW-0808">Transferase</keyword>
<protein>
    <submittedName>
        <fullName evidence="4">HipA domain-containing protein</fullName>
    </submittedName>
</protein>
<dbReference type="Pfam" id="PF07804">
    <property type="entry name" value="HipA_C"/>
    <property type="match status" value="1"/>
</dbReference>
<dbReference type="EMBL" id="JAJEQC010000015">
    <property type="protein sequence ID" value="MCC2137767.1"/>
    <property type="molecule type" value="Genomic_DNA"/>
</dbReference>
<dbReference type="Proteomes" id="UP001199424">
    <property type="component" value="Unassembled WGS sequence"/>
</dbReference>
<feature type="domain" description="HipA-like C-terminal" evidence="3">
    <location>
        <begin position="156"/>
        <end position="310"/>
    </location>
</feature>
<proteinExistence type="predicted"/>
<evidence type="ECO:0000313" key="5">
    <source>
        <dbReference type="Proteomes" id="UP001199424"/>
    </source>
</evidence>
<evidence type="ECO:0000259" key="3">
    <source>
        <dbReference type="Pfam" id="PF07804"/>
    </source>
</evidence>
<keyword evidence="2" id="KW-0418">Kinase</keyword>
<dbReference type="Gene3D" id="1.10.1070.20">
    <property type="match status" value="1"/>
</dbReference>
<gene>
    <name evidence="4" type="ORF">LKD31_12195</name>
</gene>
<evidence type="ECO:0000256" key="2">
    <source>
        <dbReference type="ARBA" id="ARBA00022777"/>
    </source>
</evidence>
<dbReference type="RefSeq" id="WP_308449915.1">
    <property type="nucleotide sequence ID" value="NZ_JAJEQC010000015.1"/>
</dbReference>
<keyword evidence="5" id="KW-1185">Reference proteome</keyword>
<dbReference type="GO" id="GO:0016301">
    <property type="term" value="F:kinase activity"/>
    <property type="evidence" value="ECO:0007669"/>
    <property type="project" value="UniProtKB-KW"/>
</dbReference>
<reference evidence="4" key="1">
    <citation type="submission" date="2021-10" db="EMBL/GenBank/DDBJ databases">
        <title>Anaerobic single-cell dispensing facilitates the cultivation of human gut bacteria.</title>
        <authorList>
            <person name="Afrizal A."/>
        </authorList>
    </citation>
    <scope>NUCLEOTIDE SEQUENCE</scope>
    <source>
        <strain evidence="4">CLA-AA-H250</strain>
    </source>
</reference>
<accession>A0AAE3AJR7</accession>
<dbReference type="InterPro" id="IPR012893">
    <property type="entry name" value="HipA-like_C"/>
</dbReference>
<name>A0AAE3AJR7_9FIRM</name>